<accession>B0NUK9</accession>
<organism evidence="1 2">
    <name type="scientific">Bacteroides stercoris ATCC 43183</name>
    <dbReference type="NCBI Taxonomy" id="449673"/>
    <lineage>
        <taxon>Bacteria</taxon>
        <taxon>Pseudomonadati</taxon>
        <taxon>Bacteroidota</taxon>
        <taxon>Bacteroidia</taxon>
        <taxon>Bacteroidales</taxon>
        <taxon>Bacteroidaceae</taxon>
        <taxon>Bacteroides</taxon>
    </lineage>
</organism>
<evidence type="ECO:0000313" key="2">
    <source>
        <dbReference type="Proteomes" id="UP000004713"/>
    </source>
</evidence>
<evidence type="ECO:0000313" key="1">
    <source>
        <dbReference type="EMBL" id="EDS14052.1"/>
    </source>
</evidence>
<dbReference type="HOGENOM" id="CLU_2116138_0_0_10"/>
<dbReference type="AlphaFoldDB" id="B0NUK9"/>
<name>B0NUK9_BACSE</name>
<sequence length="114" mass="12715">MQNAVMLTVKPRFAVAGPAVAGCGLWGPHMKALRPAIAKRGFTPCKDTKSIRKSQVFNGLFSDYFHLFPEINTGKNLKTKGRICLLPARFMRILQSLRETLLSPLNFSKQPTPE</sequence>
<comment type="caution">
    <text evidence="1">The sequence shown here is derived from an EMBL/GenBank/DDBJ whole genome shotgun (WGS) entry which is preliminary data.</text>
</comment>
<dbReference type="EMBL" id="ABFZ02000022">
    <property type="protein sequence ID" value="EDS14052.1"/>
    <property type="molecule type" value="Genomic_DNA"/>
</dbReference>
<gene>
    <name evidence="1" type="ORF">BACSTE_03195</name>
</gene>
<dbReference type="Proteomes" id="UP000004713">
    <property type="component" value="Unassembled WGS sequence"/>
</dbReference>
<protein>
    <submittedName>
        <fullName evidence="1">Uncharacterized protein</fullName>
    </submittedName>
</protein>
<reference evidence="1 2" key="2">
    <citation type="submission" date="2007-11" db="EMBL/GenBank/DDBJ databases">
        <authorList>
            <person name="Fulton L."/>
            <person name="Clifton S."/>
            <person name="Fulton B."/>
            <person name="Xu J."/>
            <person name="Minx P."/>
            <person name="Pepin K.H."/>
            <person name="Johnson M."/>
            <person name="Thiruvilangam P."/>
            <person name="Bhonagiri V."/>
            <person name="Nash W.E."/>
            <person name="Mardis E.R."/>
            <person name="Wilson R.K."/>
        </authorList>
    </citation>
    <scope>NUCLEOTIDE SEQUENCE [LARGE SCALE GENOMIC DNA]</scope>
    <source>
        <strain evidence="1 2">ATCC 43183</strain>
    </source>
</reference>
<proteinExistence type="predicted"/>
<reference evidence="1 2" key="1">
    <citation type="submission" date="2007-11" db="EMBL/GenBank/DDBJ databases">
        <title>Draft genome sequence of Bacteroides stercoris(ATCC 43183).</title>
        <authorList>
            <person name="Sudarsanam P."/>
            <person name="Ley R."/>
            <person name="Guruge J."/>
            <person name="Turnbaugh P.J."/>
            <person name="Mahowald M."/>
            <person name="Liep D."/>
            <person name="Gordon J."/>
        </authorList>
    </citation>
    <scope>NUCLEOTIDE SEQUENCE [LARGE SCALE GENOMIC DNA]</scope>
    <source>
        <strain evidence="1 2">ATCC 43183</strain>
    </source>
</reference>